<evidence type="ECO:0000256" key="2">
    <source>
        <dbReference type="ARBA" id="ARBA00023125"/>
    </source>
</evidence>
<evidence type="ECO:0000259" key="4">
    <source>
        <dbReference type="PROSITE" id="PS50949"/>
    </source>
</evidence>
<dbReference type="PANTHER" id="PTHR38445:SF12">
    <property type="entry name" value="GNTR-FAMILY TRANSCRIPTIONAL REGULATOR"/>
    <property type="match status" value="1"/>
</dbReference>
<sequence length="124" mass="13276">MLFRLDFQSAVPIYRQIRDQVVLAVAQGELTPGERLPTTRALAEDAGVNVMTVSKAYQLLKAEGYLVTDRRAGAVVRVPRGKAAGLSADQTARLKLLAGEARLAGLTLDDFVAACKAAFGETED</sequence>
<reference evidence="5 6" key="1">
    <citation type="submission" date="2018-02" db="EMBL/GenBank/DDBJ databases">
        <title>Complete genome sequencing of Faecalibacterium prausnitzii strains isolated from the human gut.</title>
        <authorList>
            <person name="Fitzgerald B.C."/>
            <person name="Shkoporov A.N."/>
            <person name="Ross P.R."/>
            <person name="Hill C."/>
        </authorList>
    </citation>
    <scope>NUCLEOTIDE SEQUENCE [LARGE SCALE GENOMIC DNA]</scope>
    <source>
        <strain evidence="5 6">APC942/8-14-2</strain>
    </source>
</reference>
<organism evidence="5 6">
    <name type="scientific">Faecalibacterium prausnitzii</name>
    <dbReference type="NCBI Taxonomy" id="853"/>
    <lineage>
        <taxon>Bacteria</taxon>
        <taxon>Bacillati</taxon>
        <taxon>Bacillota</taxon>
        <taxon>Clostridia</taxon>
        <taxon>Eubacteriales</taxon>
        <taxon>Oscillospiraceae</taxon>
        <taxon>Faecalibacterium</taxon>
    </lineage>
</organism>
<dbReference type="AlphaFoldDB" id="A0A329TKW2"/>
<dbReference type="EMBL" id="PRKZ01000004">
    <property type="protein sequence ID" value="RAW50092.1"/>
    <property type="molecule type" value="Genomic_DNA"/>
</dbReference>
<keyword evidence="2" id="KW-0238">DNA-binding</keyword>
<keyword evidence="3" id="KW-0804">Transcription</keyword>
<comment type="caution">
    <text evidence="5">The sequence shown here is derived from an EMBL/GenBank/DDBJ whole genome shotgun (WGS) entry which is preliminary data.</text>
</comment>
<dbReference type="GO" id="GO:0003677">
    <property type="term" value="F:DNA binding"/>
    <property type="evidence" value="ECO:0007669"/>
    <property type="project" value="UniProtKB-KW"/>
</dbReference>
<protein>
    <submittedName>
        <fullName evidence="5">GntR family transcriptional regulator</fullName>
    </submittedName>
</protein>
<dbReference type="CDD" id="cd07377">
    <property type="entry name" value="WHTH_GntR"/>
    <property type="match status" value="1"/>
</dbReference>
<name>A0A329TKW2_9FIRM</name>
<evidence type="ECO:0000313" key="5">
    <source>
        <dbReference type="EMBL" id="RAW50092.1"/>
    </source>
</evidence>
<dbReference type="InterPro" id="IPR036390">
    <property type="entry name" value="WH_DNA-bd_sf"/>
</dbReference>
<evidence type="ECO:0000313" key="6">
    <source>
        <dbReference type="Proteomes" id="UP000251634"/>
    </source>
</evidence>
<dbReference type="SMART" id="SM00345">
    <property type="entry name" value="HTH_GNTR"/>
    <property type="match status" value="1"/>
</dbReference>
<dbReference type="RefSeq" id="WP_112115610.1">
    <property type="nucleotide sequence ID" value="NZ_PRKZ01000004.1"/>
</dbReference>
<dbReference type="InterPro" id="IPR000524">
    <property type="entry name" value="Tscrpt_reg_HTH_GntR"/>
</dbReference>
<proteinExistence type="predicted"/>
<dbReference type="PANTHER" id="PTHR38445">
    <property type="entry name" value="HTH-TYPE TRANSCRIPTIONAL REPRESSOR YTRA"/>
    <property type="match status" value="1"/>
</dbReference>
<evidence type="ECO:0000256" key="3">
    <source>
        <dbReference type="ARBA" id="ARBA00023163"/>
    </source>
</evidence>
<dbReference type="PROSITE" id="PS50949">
    <property type="entry name" value="HTH_GNTR"/>
    <property type="match status" value="1"/>
</dbReference>
<gene>
    <name evidence="5" type="ORF">C4N25_07895</name>
</gene>
<accession>A0A329TKW2</accession>
<dbReference type="Proteomes" id="UP000251634">
    <property type="component" value="Unassembled WGS sequence"/>
</dbReference>
<dbReference type="InterPro" id="IPR036388">
    <property type="entry name" value="WH-like_DNA-bd_sf"/>
</dbReference>
<evidence type="ECO:0000256" key="1">
    <source>
        <dbReference type="ARBA" id="ARBA00023015"/>
    </source>
</evidence>
<dbReference type="GO" id="GO:0003700">
    <property type="term" value="F:DNA-binding transcription factor activity"/>
    <property type="evidence" value="ECO:0007669"/>
    <property type="project" value="InterPro"/>
</dbReference>
<feature type="domain" description="HTH gntR-type" evidence="4">
    <location>
        <begin position="11"/>
        <end position="79"/>
    </location>
</feature>
<keyword evidence="1" id="KW-0805">Transcription regulation</keyword>
<dbReference type="SUPFAM" id="SSF46785">
    <property type="entry name" value="Winged helix' DNA-binding domain"/>
    <property type="match status" value="1"/>
</dbReference>
<dbReference type="Gene3D" id="1.10.10.10">
    <property type="entry name" value="Winged helix-like DNA-binding domain superfamily/Winged helix DNA-binding domain"/>
    <property type="match status" value="1"/>
</dbReference>
<dbReference type="Pfam" id="PF00392">
    <property type="entry name" value="GntR"/>
    <property type="match status" value="1"/>
</dbReference>